<feature type="transmembrane region" description="Helical" evidence="1">
    <location>
        <begin position="51"/>
        <end position="70"/>
    </location>
</feature>
<feature type="transmembrane region" description="Helical" evidence="1">
    <location>
        <begin position="82"/>
        <end position="100"/>
    </location>
</feature>
<keyword evidence="1" id="KW-0472">Membrane</keyword>
<reference evidence="2 3" key="1">
    <citation type="submission" date="2020-10" db="EMBL/GenBank/DDBJ databases">
        <title>Connecting structure to function with the recovery of over 1000 high-quality activated sludge metagenome-assembled genomes encoding full-length rRNA genes using long-read sequencing.</title>
        <authorList>
            <person name="Singleton C.M."/>
            <person name="Petriglieri F."/>
            <person name="Kristensen J.M."/>
            <person name="Kirkegaard R.H."/>
            <person name="Michaelsen T.Y."/>
            <person name="Andersen M.H."/>
            <person name="Karst S.M."/>
            <person name="Dueholm M.S."/>
            <person name="Nielsen P.H."/>
            <person name="Albertsen M."/>
        </authorList>
    </citation>
    <scope>NUCLEOTIDE SEQUENCE [LARGE SCALE GENOMIC DNA]</scope>
    <source>
        <strain evidence="2">Ribe_18-Q3-R11-54_MAXAC.273</strain>
    </source>
</reference>
<proteinExistence type="predicted"/>
<organism evidence="2 3">
    <name type="scientific">Candidatus Opimibacter skivensis</name>
    <dbReference type="NCBI Taxonomy" id="2982028"/>
    <lineage>
        <taxon>Bacteria</taxon>
        <taxon>Pseudomonadati</taxon>
        <taxon>Bacteroidota</taxon>
        <taxon>Saprospiria</taxon>
        <taxon>Saprospirales</taxon>
        <taxon>Saprospiraceae</taxon>
        <taxon>Candidatus Opimibacter</taxon>
    </lineage>
</organism>
<keyword evidence="1" id="KW-0812">Transmembrane</keyword>
<protein>
    <submittedName>
        <fullName evidence="2">DUF998 domain-containing protein</fullName>
    </submittedName>
</protein>
<accession>A0A9D7SS27</accession>
<dbReference type="InterPro" id="IPR009339">
    <property type="entry name" value="DUF998"/>
</dbReference>
<dbReference type="Pfam" id="PF06197">
    <property type="entry name" value="DUF998"/>
    <property type="match status" value="1"/>
</dbReference>
<keyword evidence="1" id="KW-1133">Transmembrane helix</keyword>
<feature type="transmembrane region" description="Helical" evidence="1">
    <location>
        <begin position="120"/>
        <end position="141"/>
    </location>
</feature>
<feature type="transmembrane region" description="Helical" evidence="1">
    <location>
        <begin position="148"/>
        <end position="166"/>
    </location>
</feature>
<evidence type="ECO:0000313" key="3">
    <source>
        <dbReference type="Proteomes" id="UP000808337"/>
    </source>
</evidence>
<comment type="caution">
    <text evidence="2">The sequence shown here is derived from an EMBL/GenBank/DDBJ whole genome shotgun (WGS) entry which is preliminary data.</text>
</comment>
<evidence type="ECO:0000313" key="2">
    <source>
        <dbReference type="EMBL" id="MBK9981089.1"/>
    </source>
</evidence>
<name>A0A9D7SS27_9BACT</name>
<sequence length="215" mass="23846">MLRKTLLICGILTSLLYVAMNVFIPMLWPSYNSCSQTVSELSAIGAPTRAVWVPFGLLYALLFITFGWGVMKSTIQNRHLRLVGILLLINGVISLAWVYAPMHLREVLAAGGATISDTIHLLFAFVTVLLMVFAIGIGAVSFGMRFRLYSIISLLVLLTFGILTSMDAASVNKNLPTPWIGVWERINIGVFLLWIVVLSVILFRNENLSVKTRTE</sequence>
<feature type="transmembrane region" description="Helical" evidence="1">
    <location>
        <begin position="186"/>
        <end position="203"/>
    </location>
</feature>
<gene>
    <name evidence="2" type="ORF">IPP15_01460</name>
</gene>
<dbReference type="AlphaFoldDB" id="A0A9D7SS27"/>
<evidence type="ECO:0000256" key="1">
    <source>
        <dbReference type="SAM" id="Phobius"/>
    </source>
</evidence>
<feature type="transmembrane region" description="Helical" evidence="1">
    <location>
        <begin position="7"/>
        <end position="31"/>
    </location>
</feature>
<dbReference type="Proteomes" id="UP000808337">
    <property type="component" value="Unassembled WGS sequence"/>
</dbReference>
<dbReference type="EMBL" id="JADKGY010000001">
    <property type="protein sequence ID" value="MBK9981089.1"/>
    <property type="molecule type" value="Genomic_DNA"/>
</dbReference>